<gene>
    <name evidence="3" type="ORF">MM415A00125_0046</name>
    <name evidence="2" type="ORF">MM415B00372_0061</name>
    <name evidence="1" type="ORF">TM448A07702_0010</name>
</gene>
<dbReference type="EMBL" id="MT144576">
    <property type="protein sequence ID" value="QJA55198.1"/>
    <property type="molecule type" value="Genomic_DNA"/>
</dbReference>
<evidence type="ECO:0000313" key="2">
    <source>
        <dbReference type="EMBL" id="QJA65870.1"/>
    </source>
</evidence>
<dbReference type="EMBL" id="MT141545">
    <property type="protein sequence ID" value="QJA65870.1"/>
    <property type="molecule type" value="Genomic_DNA"/>
</dbReference>
<proteinExistence type="predicted"/>
<dbReference type="EMBL" id="MT145192">
    <property type="protein sequence ID" value="QJI04953.1"/>
    <property type="molecule type" value="Genomic_DNA"/>
</dbReference>
<evidence type="ECO:0000313" key="1">
    <source>
        <dbReference type="EMBL" id="QJA55198.1"/>
    </source>
</evidence>
<sequence length="55" mass="6189">MANSGTVILRCYCKNSFQDRKYGQGNRLHNHCNNPVTKEPMRGARCTVCASEKSL</sequence>
<reference evidence="1" key="1">
    <citation type="submission" date="2020-03" db="EMBL/GenBank/DDBJ databases">
        <title>The deep terrestrial virosphere.</title>
        <authorList>
            <person name="Holmfeldt K."/>
            <person name="Nilsson E."/>
            <person name="Simone D."/>
            <person name="Lopez-Fernandez M."/>
            <person name="Wu X."/>
            <person name="de Brujin I."/>
            <person name="Lundin D."/>
            <person name="Andersson A."/>
            <person name="Bertilsson S."/>
            <person name="Dopson M."/>
        </authorList>
    </citation>
    <scope>NUCLEOTIDE SEQUENCE</scope>
    <source>
        <strain evidence="3">MM415A00125</strain>
        <strain evidence="2">MM415B00372</strain>
        <strain evidence="1">TM448A07702</strain>
    </source>
</reference>
<organism evidence="1">
    <name type="scientific">viral metagenome</name>
    <dbReference type="NCBI Taxonomy" id="1070528"/>
    <lineage>
        <taxon>unclassified sequences</taxon>
        <taxon>metagenomes</taxon>
        <taxon>organismal metagenomes</taxon>
    </lineage>
</organism>
<accession>A0A6H2A5Z9</accession>
<protein>
    <submittedName>
        <fullName evidence="1">Uncharacterized protein</fullName>
    </submittedName>
</protein>
<name>A0A6H2A5Z9_9ZZZZ</name>
<evidence type="ECO:0000313" key="3">
    <source>
        <dbReference type="EMBL" id="QJI04953.1"/>
    </source>
</evidence>
<dbReference type="AlphaFoldDB" id="A0A6H2A5Z9"/>